<evidence type="ECO:0000256" key="8">
    <source>
        <dbReference type="RuleBase" id="RU363044"/>
    </source>
</evidence>
<gene>
    <name evidence="12" type="ORF">SO802_008183</name>
</gene>
<accession>A0AAW2DDE2</accession>
<evidence type="ECO:0000259" key="10">
    <source>
        <dbReference type="Pfam" id="PF05970"/>
    </source>
</evidence>
<comment type="similarity">
    <text evidence="8">Belongs to the helicase family.</text>
</comment>
<dbReference type="InterPro" id="IPR012340">
    <property type="entry name" value="NA-bd_OB-fold"/>
</dbReference>
<dbReference type="PANTHER" id="PTHR10353:SF44">
    <property type="entry name" value="BETA-GLUCOSIDASE 17"/>
    <property type="match status" value="1"/>
</dbReference>
<keyword evidence="8" id="KW-0067">ATP-binding</keyword>
<dbReference type="GO" id="GO:0043139">
    <property type="term" value="F:5'-3' DNA helicase activity"/>
    <property type="evidence" value="ECO:0007669"/>
    <property type="project" value="UniProtKB-EC"/>
</dbReference>
<dbReference type="InterPro" id="IPR001360">
    <property type="entry name" value="Glyco_hydro_1"/>
</dbReference>
<feature type="domain" description="DNA helicase Pif1-like DEAD-box helicase" evidence="10">
    <location>
        <begin position="232"/>
        <end position="450"/>
    </location>
</feature>
<dbReference type="EC" id="5.6.2.3" evidence="8"/>
<keyword evidence="5 8" id="KW-0378">Hydrolase</keyword>
<keyword evidence="3" id="KW-0479">Metal-binding</keyword>
<dbReference type="EMBL" id="JAZDWU010000003">
    <property type="protein sequence ID" value="KAL0006681.1"/>
    <property type="molecule type" value="Genomic_DNA"/>
</dbReference>
<dbReference type="FunFam" id="3.20.20.80:FF:000022">
    <property type="entry name" value="Beta-glucosidase 11"/>
    <property type="match status" value="1"/>
</dbReference>
<dbReference type="PRINTS" id="PR00131">
    <property type="entry name" value="GLHYDRLASE1"/>
</dbReference>
<feature type="region of interest" description="Disordered" evidence="9">
    <location>
        <begin position="890"/>
        <end position="917"/>
    </location>
</feature>
<dbReference type="GO" id="GO:0010333">
    <property type="term" value="F:terpene synthase activity"/>
    <property type="evidence" value="ECO:0007669"/>
    <property type="project" value="InterPro"/>
</dbReference>
<evidence type="ECO:0000256" key="7">
    <source>
        <dbReference type="ARBA" id="ARBA00023125"/>
    </source>
</evidence>
<keyword evidence="6" id="KW-0862">Zinc</keyword>
<protein>
    <recommendedName>
        <fullName evidence="8">ATP-dependent DNA helicase</fullName>
        <ecNumber evidence="8">5.6.2.3</ecNumber>
    </recommendedName>
</protein>
<comment type="cofactor">
    <cofactor evidence="8">
        <name>Mg(2+)</name>
        <dbReference type="ChEBI" id="CHEBI:18420"/>
    </cofactor>
</comment>
<dbReference type="InterPro" id="IPR010285">
    <property type="entry name" value="DNA_helicase_pif1-like_DEAD"/>
</dbReference>
<dbReference type="Gene3D" id="3.20.20.80">
    <property type="entry name" value="Glycosidases"/>
    <property type="match status" value="1"/>
</dbReference>
<feature type="domain" description="Replication factor A C-terminal" evidence="11">
    <location>
        <begin position="710"/>
        <end position="848"/>
    </location>
</feature>
<keyword evidence="13" id="KW-1185">Reference proteome</keyword>
<evidence type="ECO:0000256" key="9">
    <source>
        <dbReference type="SAM" id="MobiDB-lite"/>
    </source>
</evidence>
<dbReference type="GO" id="GO:0000287">
    <property type="term" value="F:magnesium ion binding"/>
    <property type="evidence" value="ECO:0007669"/>
    <property type="project" value="InterPro"/>
</dbReference>
<keyword evidence="8" id="KW-0547">Nucleotide-binding</keyword>
<keyword evidence="7" id="KW-0238">DNA-binding</keyword>
<dbReference type="Pfam" id="PF00232">
    <property type="entry name" value="Glyco_hydro_1"/>
    <property type="match status" value="1"/>
</dbReference>
<keyword evidence="4" id="KW-0863">Zinc-finger</keyword>
<keyword evidence="8" id="KW-0234">DNA repair</keyword>
<evidence type="ECO:0000259" key="11">
    <source>
        <dbReference type="Pfam" id="PF08646"/>
    </source>
</evidence>
<dbReference type="PANTHER" id="PTHR10353">
    <property type="entry name" value="GLYCOSYL HYDROLASE"/>
    <property type="match status" value="1"/>
</dbReference>
<reference evidence="12 13" key="1">
    <citation type="submission" date="2024-01" db="EMBL/GenBank/DDBJ databases">
        <title>A telomere-to-telomere, gap-free genome of sweet tea (Lithocarpus litseifolius).</title>
        <authorList>
            <person name="Zhou J."/>
        </authorList>
    </citation>
    <scope>NUCLEOTIDE SEQUENCE [LARGE SCALE GENOMIC DNA]</scope>
    <source>
        <strain evidence="12">Zhou-2022a</strain>
        <tissue evidence="12">Leaf</tissue>
    </source>
</reference>
<dbReference type="InterPro" id="IPR008949">
    <property type="entry name" value="Isoprenoid_synthase_dom_sf"/>
</dbReference>
<dbReference type="GO" id="GO:0003677">
    <property type="term" value="F:DNA binding"/>
    <property type="evidence" value="ECO:0007669"/>
    <property type="project" value="UniProtKB-KW"/>
</dbReference>
<dbReference type="Pfam" id="PF05970">
    <property type="entry name" value="PIF1"/>
    <property type="match status" value="1"/>
</dbReference>
<dbReference type="CDD" id="cd04476">
    <property type="entry name" value="RPA1_DBD_C"/>
    <property type="match status" value="1"/>
</dbReference>
<dbReference type="InterPro" id="IPR047192">
    <property type="entry name" value="Euk_RPA1_DBD_C"/>
</dbReference>
<dbReference type="InterPro" id="IPR027417">
    <property type="entry name" value="P-loop_NTPase"/>
</dbReference>
<evidence type="ECO:0000256" key="4">
    <source>
        <dbReference type="ARBA" id="ARBA00022771"/>
    </source>
</evidence>
<comment type="caution">
    <text evidence="12">The sequence shown here is derived from an EMBL/GenBank/DDBJ whole genome shotgun (WGS) entry which is preliminary data.</text>
</comment>
<evidence type="ECO:0000256" key="5">
    <source>
        <dbReference type="ARBA" id="ARBA00022801"/>
    </source>
</evidence>
<evidence type="ECO:0000256" key="6">
    <source>
        <dbReference type="ARBA" id="ARBA00022833"/>
    </source>
</evidence>
<name>A0AAW2DDE2_9ROSI</name>
<evidence type="ECO:0000313" key="12">
    <source>
        <dbReference type="EMBL" id="KAL0006681.1"/>
    </source>
</evidence>
<comment type="catalytic activity">
    <reaction evidence="8">
        <text>ATP + H2O = ADP + phosphate + H(+)</text>
        <dbReference type="Rhea" id="RHEA:13065"/>
        <dbReference type="ChEBI" id="CHEBI:15377"/>
        <dbReference type="ChEBI" id="CHEBI:15378"/>
        <dbReference type="ChEBI" id="CHEBI:30616"/>
        <dbReference type="ChEBI" id="CHEBI:43474"/>
        <dbReference type="ChEBI" id="CHEBI:456216"/>
        <dbReference type="EC" id="5.6.2.3"/>
    </reaction>
</comment>
<keyword evidence="8" id="KW-0233">DNA recombination</keyword>
<dbReference type="GO" id="GO:0008270">
    <property type="term" value="F:zinc ion binding"/>
    <property type="evidence" value="ECO:0007669"/>
    <property type="project" value="UniProtKB-KW"/>
</dbReference>
<dbReference type="InterPro" id="IPR017853">
    <property type="entry name" value="GH"/>
</dbReference>
<organism evidence="12 13">
    <name type="scientific">Lithocarpus litseifolius</name>
    <dbReference type="NCBI Taxonomy" id="425828"/>
    <lineage>
        <taxon>Eukaryota</taxon>
        <taxon>Viridiplantae</taxon>
        <taxon>Streptophyta</taxon>
        <taxon>Embryophyta</taxon>
        <taxon>Tracheophyta</taxon>
        <taxon>Spermatophyta</taxon>
        <taxon>Magnoliopsida</taxon>
        <taxon>eudicotyledons</taxon>
        <taxon>Gunneridae</taxon>
        <taxon>Pentapetalae</taxon>
        <taxon>rosids</taxon>
        <taxon>fabids</taxon>
        <taxon>Fagales</taxon>
        <taxon>Fagaceae</taxon>
        <taxon>Lithocarpus</taxon>
    </lineage>
</organism>
<dbReference type="Pfam" id="PF08646">
    <property type="entry name" value="Rep_fac-A_C"/>
    <property type="match status" value="1"/>
</dbReference>
<evidence type="ECO:0000256" key="2">
    <source>
        <dbReference type="ARBA" id="ARBA00010838"/>
    </source>
</evidence>
<sequence>MKRYVSPIEACWRIFEFGIHHREPAVQRLSFHNEDEQPVVFEDTDYLNNVVDKPDILKSKFTEWMKANVLYEDARELTYSEFPTKWVWHRRDKEWKLRKSGRCIGRIYYAHPASVERFYLRMPLNVIKGARSFEEIRTANNVLYPTFRSACYALGLLDDDKEWHEALNHASCWASGKQLRELFVTMSLREFETIPYPNTLLLRQSNNRVLQEELDYDRNSLVAEHIKLLNGLNIDQRNIYDEIIDSVLENKGGFFFLYGHGGTGKTYLWKTIIYRLRSEGKIVIAIASSGIAALLLPGGRTAHSRFQIPINVTDSSTCSIKQGSQIAELLTKASLIVWDEAPMAHRNCFEAVDRSLRDILRFSNSNSGETPFGGKTIVLGGDFRQILPVVSKGRREQIVEASINKSSLWNSCKVFILTRNMRLTQNPGDIAAREFAEWILKIGDGELSNSEGEALIEIPHDLLIQPGAHPFNDVVNATYPDFDTKFNDSKYLEERAILAPTNEVVEDINGYMIDLINVDEETYLSADSLCKASSNILDQDIMYPIEFLNSLKFLSIPNHKLRLKASFQSWIVICAVSRVTSKDGLRILIVENDYGDSFHTKNIVYKELFDNLPKVNIANYHDLINIAMIPLTNRDYMSNTFHVVVEFAESMLKEVELLRDKSMPSMDEYMTNGHVSFALGDGELALHNKKTVAEIKKLEWNSETKDLLVTCNAKIIDINNKYGWYYVACLICKTKVKQIKGVLWCERCKNEPKFAIPRIQVQVQDETSLTTFTLFDKGAEKIISKTAKELAEQQEEILKLDENILPKEIQKIIGKEFLFQLHLDEYNLKYGKENYTVSKILEMEISHKQNDPRKVEEHQDAIEEIVRKSRKDKYIASQNIEIGETSVERPELTTPTTTKDGRTGHKKMSLQMPQKRQKGAKQIASKKKKKLKFNYEGAAFQHGKGPSIWDTFTWEHPEKIADHSTGVIAENFYYRFKEDIALMKEIGLDFFRFSISWPRILPKGKLNGGVNQEGVIFYNNLINELLSQGLKPFITLFHWDVPQALEDEYGGFLSQNIVDDYCNYVDFCFKEFGDRVKYWITINEPNIFTIGGYVDGTKAPGRCSNYIGNCTHGNSGTEPYIVGHNFLLSHATAVKLYREKYQASQMGEIGITVSSRWMVSKYQTVASIKAAFRGLDFWFGWFVDPVIFGDYPETMRALVGTRLPIFTESQSKMLKGSLDFLGVNYYTARYADDSTSSSSVNLSYTTDSHTAADWLFIYPRGIRELMLYINKKYNNPPIFITENGVDDNGSLPIQEALNDSLRINYYHSHLSNLLKAIMVGVDVRGYFAWSVLDDFEWDSGYTVRFGITYIDYKNGLTRYMKRSALWFNNFLQKENVIKSEPLLYMSSN</sequence>
<dbReference type="GO" id="GO:0008422">
    <property type="term" value="F:beta-glucosidase activity"/>
    <property type="evidence" value="ECO:0007669"/>
    <property type="project" value="TreeGrafter"/>
</dbReference>
<evidence type="ECO:0000313" key="13">
    <source>
        <dbReference type="Proteomes" id="UP001459277"/>
    </source>
</evidence>
<dbReference type="GO" id="GO:0006310">
    <property type="term" value="P:DNA recombination"/>
    <property type="evidence" value="ECO:0007669"/>
    <property type="project" value="UniProtKB-KW"/>
</dbReference>
<dbReference type="SUPFAM" id="SSF52540">
    <property type="entry name" value="P-loop containing nucleoside triphosphate hydrolases"/>
    <property type="match status" value="2"/>
</dbReference>
<comment type="similarity">
    <text evidence="2">Belongs to the glycosyl hydrolase 1 family.</text>
</comment>
<dbReference type="InterPro" id="IPR013955">
    <property type="entry name" value="Rep_factor-A_C"/>
</dbReference>
<keyword evidence="8" id="KW-0227">DNA damage</keyword>
<dbReference type="Gene3D" id="2.40.50.140">
    <property type="entry name" value="Nucleic acid-binding proteins"/>
    <property type="match status" value="1"/>
</dbReference>
<evidence type="ECO:0000256" key="1">
    <source>
        <dbReference type="ARBA" id="ARBA00005690"/>
    </source>
</evidence>
<dbReference type="Gene3D" id="3.40.50.300">
    <property type="entry name" value="P-loop containing nucleotide triphosphate hydrolases"/>
    <property type="match status" value="1"/>
</dbReference>
<dbReference type="GO" id="GO:0005975">
    <property type="term" value="P:carbohydrate metabolic process"/>
    <property type="evidence" value="ECO:0007669"/>
    <property type="project" value="InterPro"/>
</dbReference>
<dbReference type="SUPFAM" id="SSF48576">
    <property type="entry name" value="Terpenoid synthases"/>
    <property type="match status" value="1"/>
</dbReference>
<proteinExistence type="inferred from homology"/>
<dbReference type="Proteomes" id="UP001459277">
    <property type="component" value="Unassembled WGS sequence"/>
</dbReference>
<dbReference type="GO" id="GO:0006281">
    <property type="term" value="P:DNA repair"/>
    <property type="evidence" value="ECO:0007669"/>
    <property type="project" value="UniProtKB-KW"/>
</dbReference>
<dbReference type="SUPFAM" id="SSF50249">
    <property type="entry name" value="Nucleic acid-binding proteins"/>
    <property type="match status" value="1"/>
</dbReference>
<keyword evidence="8" id="KW-0347">Helicase</keyword>
<evidence type="ECO:0000256" key="3">
    <source>
        <dbReference type="ARBA" id="ARBA00022723"/>
    </source>
</evidence>
<dbReference type="GO" id="GO:0005524">
    <property type="term" value="F:ATP binding"/>
    <property type="evidence" value="ECO:0007669"/>
    <property type="project" value="UniProtKB-KW"/>
</dbReference>
<dbReference type="GO" id="GO:0000723">
    <property type="term" value="P:telomere maintenance"/>
    <property type="evidence" value="ECO:0007669"/>
    <property type="project" value="InterPro"/>
</dbReference>
<comment type="similarity">
    <text evidence="1">Belongs to the replication factor A protein 1 family.</text>
</comment>
<dbReference type="SUPFAM" id="SSF51445">
    <property type="entry name" value="(Trans)glycosidases"/>
    <property type="match status" value="1"/>
</dbReference>